<protein>
    <recommendedName>
        <fullName evidence="4">Divergent polysaccharide deacetylase</fullName>
    </recommendedName>
</protein>
<dbReference type="PANTHER" id="PTHR30105:SF2">
    <property type="entry name" value="DIVERGENT POLYSACCHARIDE DEACETYLASE SUPERFAMILY"/>
    <property type="match status" value="1"/>
</dbReference>
<comment type="caution">
    <text evidence="2">The sequence shown here is derived from an EMBL/GenBank/DDBJ whole genome shotgun (WGS) entry which is preliminary data.</text>
</comment>
<dbReference type="Gene3D" id="3.20.20.370">
    <property type="entry name" value="Glycoside hydrolase/deacetylase"/>
    <property type="match status" value="1"/>
</dbReference>
<dbReference type="EMBL" id="SNXI01000018">
    <property type="protein sequence ID" value="TDP29034.1"/>
    <property type="molecule type" value="Genomic_DNA"/>
</dbReference>
<dbReference type="Proteomes" id="UP000295531">
    <property type="component" value="Unassembled WGS sequence"/>
</dbReference>
<evidence type="ECO:0000313" key="3">
    <source>
        <dbReference type="Proteomes" id="UP000295531"/>
    </source>
</evidence>
<dbReference type="OrthoDB" id="9784811at2"/>
<reference evidence="2 3" key="1">
    <citation type="submission" date="2019-03" db="EMBL/GenBank/DDBJ databases">
        <title>Freshwater and sediment microbial communities from various areas in North America, analyzing microbe dynamics in response to fracking.</title>
        <authorList>
            <person name="Lamendella R."/>
        </authorList>
    </citation>
    <scope>NUCLEOTIDE SEQUENCE [LARGE SCALE GENOMIC DNA]</scope>
    <source>
        <strain evidence="2 3">18_TX</strain>
    </source>
</reference>
<proteinExistence type="predicted"/>
<keyword evidence="1" id="KW-0732">Signal</keyword>
<dbReference type="SUPFAM" id="SSF88713">
    <property type="entry name" value="Glycoside hydrolase/deacetylase"/>
    <property type="match status" value="1"/>
</dbReference>
<dbReference type="CDD" id="cd10936">
    <property type="entry name" value="CE4_DAC2"/>
    <property type="match status" value="1"/>
</dbReference>
<dbReference type="GO" id="GO:0005975">
    <property type="term" value="P:carbohydrate metabolic process"/>
    <property type="evidence" value="ECO:0007669"/>
    <property type="project" value="InterPro"/>
</dbReference>
<dbReference type="InterPro" id="IPR011330">
    <property type="entry name" value="Glyco_hydro/deAcase_b/a-brl"/>
</dbReference>
<gene>
    <name evidence="2" type="ORF">DEU29_1183</name>
</gene>
<evidence type="ECO:0008006" key="4">
    <source>
        <dbReference type="Google" id="ProtNLM"/>
    </source>
</evidence>
<sequence>MRALIVTIFVFVSVFLTAPTALSANARVAIIIDDIGNNRSDLNAALLPGNVTFAVLPFTPHARSFALRAHHQGKQIMLHAPMQAVRGNRLGPGALTTEMSSAEIKLELQRALDDVPYVVGVNNHMGSYFTQVESSMRAVLETLQYKQLYFIDSRTSEFSVAEQLAEDLQVATNHRHVFLDNDVELTYLQQQWQQLIDQALATGEAIGIGHPYPETLAFLKQEIPKLEAQGITLVFASELAKPSKRPLSRRLLEASE</sequence>
<dbReference type="Pfam" id="PF04748">
    <property type="entry name" value="Polysacc_deac_2"/>
    <property type="match status" value="1"/>
</dbReference>
<keyword evidence="3" id="KW-1185">Reference proteome</keyword>
<feature type="chain" id="PRO_5020326316" description="Divergent polysaccharide deacetylase" evidence="1">
    <location>
        <begin position="24"/>
        <end position="256"/>
    </location>
</feature>
<dbReference type="PANTHER" id="PTHR30105">
    <property type="entry name" value="UNCHARACTERIZED YIBQ-RELATED"/>
    <property type="match status" value="1"/>
</dbReference>
<accession>A0A4R6NZ05</accession>
<feature type="signal peptide" evidence="1">
    <location>
        <begin position="1"/>
        <end position="23"/>
    </location>
</feature>
<name>A0A4R6NZ05_9GAMM</name>
<dbReference type="AlphaFoldDB" id="A0A4R6NZ05"/>
<dbReference type="InterPro" id="IPR006837">
    <property type="entry name" value="Divergent_DAC"/>
</dbReference>
<evidence type="ECO:0000313" key="2">
    <source>
        <dbReference type="EMBL" id="TDP29034.1"/>
    </source>
</evidence>
<evidence type="ECO:0000256" key="1">
    <source>
        <dbReference type="SAM" id="SignalP"/>
    </source>
</evidence>
<dbReference type="RefSeq" id="WP_133540463.1">
    <property type="nucleotide sequence ID" value="NZ_SNXI01000018.1"/>
</dbReference>
<organism evidence="2 3">
    <name type="scientific">Idiomarina aquatica</name>
    <dbReference type="NCBI Taxonomy" id="1327752"/>
    <lineage>
        <taxon>Bacteria</taxon>
        <taxon>Pseudomonadati</taxon>
        <taxon>Pseudomonadota</taxon>
        <taxon>Gammaproteobacteria</taxon>
        <taxon>Alteromonadales</taxon>
        <taxon>Idiomarinaceae</taxon>
        <taxon>Idiomarina</taxon>
    </lineage>
</organism>